<keyword evidence="3" id="KW-1185">Reference proteome</keyword>
<reference evidence="2 3" key="1">
    <citation type="submission" date="2024-08" db="EMBL/GenBank/DDBJ databases">
        <title>The draft genome of Apodemus speciosus.</title>
        <authorList>
            <person name="Nabeshima K."/>
            <person name="Suzuki S."/>
            <person name="Onuma M."/>
        </authorList>
    </citation>
    <scope>NUCLEOTIDE SEQUENCE [LARGE SCALE GENOMIC DNA]</scope>
    <source>
        <strain evidence="2">IB14-021</strain>
    </source>
</reference>
<organism evidence="2 3">
    <name type="scientific">Apodemus speciosus</name>
    <name type="common">Large Japanese field mouse</name>
    <dbReference type="NCBI Taxonomy" id="105296"/>
    <lineage>
        <taxon>Eukaryota</taxon>
        <taxon>Metazoa</taxon>
        <taxon>Chordata</taxon>
        <taxon>Craniata</taxon>
        <taxon>Vertebrata</taxon>
        <taxon>Euteleostomi</taxon>
        <taxon>Mammalia</taxon>
        <taxon>Eutheria</taxon>
        <taxon>Euarchontoglires</taxon>
        <taxon>Glires</taxon>
        <taxon>Rodentia</taxon>
        <taxon>Myomorpha</taxon>
        <taxon>Muroidea</taxon>
        <taxon>Muridae</taxon>
        <taxon>Murinae</taxon>
        <taxon>Apodemus</taxon>
    </lineage>
</organism>
<comment type="caution">
    <text evidence="2">The sequence shown here is derived from an EMBL/GenBank/DDBJ whole genome shotgun (WGS) entry which is preliminary data.</text>
</comment>
<dbReference type="PROSITE" id="PS50053">
    <property type="entry name" value="UBIQUITIN_2"/>
    <property type="match status" value="1"/>
</dbReference>
<proteinExistence type="predicted"/>
<gene>
    <name evidence="2" type="ORF">APTSU1_000476500</name>
</gene>
<feature type="domain" description="Ubiquitin-like" evidence="1">
    <location>
        <begin position="34"/>
        <end position="85"/>
    </location>
</feature>
<dbReference type="InterPro" id="IPR029071">
    <property type="entry name" value="Ubiquitin-like_domsf"/>
</dbReference>
<evidence type="ECO:0000313" key="2">
    <source>
        <dbReference type="EMBL" id="GAB1289535.1"/>
    </source>
</evidence>
<evidence type="ECO:0000259" key="1">
    <source>
        <dbReference type="PROSITE" id="PS50053"/>
    </source>
</evidence>
<name>A0ABQ0ERM9_APOSI</name>
<dbReference type="InterPro" id="IPR000626">
    <property type="entry name" value="Ubiquitin-like_dom"/>
</dbReference>
<dbReference type="Proteomes" id="UP001623349">
    <property type="component" value="Unassembled WGS sequence"/>
</dbReference>
<evidence type="ECO:0000313" key="3">
    <source>
        <dbReference type="Proteomes" id="UP001623349"/>
    </source>
</evidence>
<protein>
    <submittedName>
        <fullName evidence="2">Ubiquitin-like protein FUBI</fullName>
    </submittedName>
</protein>
<dbReference type="Pfam" id="PF00240">
    <property type="entry name" value="ubiquitin"/>
    <property type="match status" value="1"/>
</dbReference>
<dbReference type="EMBL" id="BAAFST010000005">
    <property type="protein sequence ID" value="GAB1289535.1"/>
    <property type="molecule type" value="Genomic_DNA"/>
</dbReference>
<dbReference type="SUPFAM" id="SSF54236">
    <property type="entry name" value="Ubiquitin-like"/>
    <property type="match status" value="1"/>
</dbReference>
<sequence length="92" mass="9753">MRGGARDGVGGLVTNAQLNICAQELHPVHTLKVTSQETKVHVTSLEGIVPEGQVVFLAGLTLEDDATLDQGGVEPLTTLEVTGRMVRRLPPL</sequence>
<accession>A0ABQ0ERM9</accession>